<evidence type="ECO:0000256" key="4">
    <source>
        <dbReference type="ARBA" id="ARBA00022723"/>
    </source>
</evidence>
<keyword evidence="11" id="KW-1185">Reference proteome</keyword>
<dbReference type="EMBL" id="CP104205">
    <property type="protein sequence ID" value="UWX54809.1"/>
    <property type="molecule type" value="Genomic_DNA"/>
</dbReference>
<evidence type="ECO:0000256" key="3">
    <source>
        <dbReference type="ARBA" id="ARBA00022516"/>
    </source>
</evidence>
<protein>
    <submittedName>
        <fullName evidence="10">Acyl-ACP desaturase</fullName>
        <ecNumber evidence="10">1.14.19.2</ecNumber>
    </submittedName>
</protein>
<evidence type="ECO:0000256" key="5">
    <source>
        <dbReference type="ARBA" id="ARBA00022832"/>
    </source>
</evidence>
<dbReference type="GO" id="GO:0045300">
    <property type="term" value="F:stearoyl-[ACP] desaturase activity"/>
    <property type="evidence" value="ECO:0007669"/>
    <property type="project" value="UniProtKB-EC"/>
</dbReference>
<keyword evidence="6 10" id="KW-0560">Oxidoreductase</keyword>
<dbReference type="InterPro" id="IPR009078">
    <property type="entry name" value="Ferritin-like_SF"/>
</dbReference>
<comment type="cofactor">
    <cofactor evidence="1">
        <name>Fe(2+)</name>
        <dbReference type="ChEBI" id="CHEBI:29033"/>
    </cofactor>
</comment>
<evidence type="ECO:0000256" key="7">
    <source>
        <dbReference type="ARBA" id="ARBA00023004"/>
    </source>
</evidence>
<reference evidence="10" key="1">
    <citation type="submission" date="2022-09" db="EMBL/GenBank/DDBJ databases">
        <title>Maribacter litopenaei sp. nov., isolated from the intestinal tract of the Pacific White Shrimp, Litopenaeus vannamei.</title>
        <authorList>
            <person name="Kim S.Y."/>
            <person name="Hwang C.Y."/>
        </authorList>
    </citation>
    <scope>NUCLEOTIDE SEQUENCE</scope>
    <source>
        <strain evidence="10">HL-LV01</strain>
    </source>
</reference>
<evidence type="ECO:0000256" key="6">
    <source>
        <dbReference type="ARBA" id="ARBA00023002"/>
    </source>
</evidence>
<keyword evidence="9" id="KW-0275">Fatty acid biosynthesis</keyword>
<dbReference type="InterPro" id="IPR005067">
    <property type="entry name" value="Fatty_acid_desaturase-2"/>
</dbReference>
<proteinExistence type="inferred from homology"/>
<dbReference type="InterPro" id="IPR012348">
    <property type="entry name" value="RNR-like"/>
</dbReference>
<dbReference type="EC" id="1.14.19.2" evidence="10"/>
<keyword evidence="4" id="KW-0479">Metal-binding</keyword>
<organism evidence="10 11">
    <name type="scientific">Maribacter litopenaei</name>
    <dbReference type="NCBI Taxonomy" id="2976127"/>
    <lineage>
        <taxon>Bacteria</taxon>
        <taxon>Pseudomonadati</taxon>
        <taxon>Bacteroidota</taxon>
        <taxon>Flavobacteriia</taxon>
        <taxon>Flavobacteriales</taxon>
        <taxon>Flavobacteriaceae</taxon>
        <taxon>Maribacter</taxon>
    </lineage>
</organism>
<keyword evidence="7" id="KW-0408">Iron</keyword>
<dbReference type="SUPFAM" id="SSF47240">
    <property type="entry name" value="Ferritin-like"/>
    <property type="match status" value="1"/>
</dbReference>
<keyword evidence="3" id="KW-0444">Lipid biosynthesis</keyword>
<evidence type="ECO:0000256" key="1">
    <source>
        <dbReference type="ARBA" id="ARBA00001954"/>
    </source>
</evidence>
<keyword evidence="5" id="KW-0276">Fatty acid metabolism</keyword>
<gene>
    <name evidence="10" type="ORF">NYZ99_18820</name>
</gene>
<dbReference type="Pfam" id="PF03405">
    <property type="entry name" value="FA_desaturase_2"/>
    <property type="match status" value="1"/>
</dbReference>
<comment type="similarity">
    <text evidence="2">Belongs to the fatty acid desaturase type 2 family.</text>
</comment>
<evidence type="ECO:0000256" key="8">
    <source>
        <dbReference type="ARBA" id="ARBA00023098"/>
    </source>
</evidence>
<name>A0ABY5Y985_9FLAO</name>
<sequence length="50" mass="6138">MAEKNIRLEVMQALEPKVAGFMESFLVPIEKIWQPSDFLRIRRKMDFWRR</sequence>
<evidence type="ECO:0000256" key="9">
    <source>
        <dbReference type="ARBA" id="ARBA00023160"/>
    </source>
</evidence>
<evidence type="ECO:0000313" key="11">
    <source>
        <dbReference type="Proteomes" id="UP001059209"/>
    </source>
</evidence>
<keyword evidence="8" id="KW-0443">Lipid metabolism</keyword>
<evidence type="ECO:0000313" key="10">
    <source>
        <dbReference type="EMBL" id="UWX54809.1"/>
    </source>
</evidence>
<dbReference type="Gene3D" id="1.10.620.20">
    <property type="entry name" value="Ribonucleotide Reductase, subunit A"/>
    <property type="match status" value="1"/>
</dbReference>
<evidence type="ECO:0000256" key="2">
    <source>
        <dbReference type="ARBA" id="ARBA00008749"/>
    </source>
</evidence>
<accession>A0ABY5Y985</accession>
<dbReference type="Proteomes" id="UP001059209">
    <property type="component" value="Chromosome"/>
</dbReference>